<feature type="region of interest" description="Disordered" evidence="1">
    <location>
        <begin position="90"/>
        <end position="128"/>
    </location>
</feature>
<dbReference type="InterPro" id="IPR012337">
    <property type="entry name" value="RNaseH-like_sf"/>
</dbReference>
<organism evidence="3 4">
    <name type="scientific">Candidatus Lambdaproteobacteria bacterium RIFOXYD2_FULL_50_16</name>
    <dbReference type="NCBI Taxonomy" id="1817772"/>
    <lineage>
        <taxon>Bacteria</taxon>
        <taxon>Pseudomonadati</taxon>
        <taxon>Pseudomonadota</taxon>
        <taxon>Candidatus Lambdaproteobacteria</taxon>
    </lineage>
</organism>
<proteinExistence type="predicted"/>
<dbReference type="AlphaFoldDB" id="A0A1F6G9R5"/>
<name>A0A1F6G9R5_9PROT</name>
<feature type="domain" description="Integrase catalytic" evidence="2">
    <location>
        <begin position="1"/>
        <end position="121"/>
    </location>
</feature>
<dbReference type="EMBL" id="MFNE01000033">
    <property type="protein sequence ID" value="OGG94849.1"/>
    <property type="molecule type" value="Genomic_DNA"/>
</dbReference>
<evidence type="ECO:0000259" key="2">
    <source>
        <dbReference type="PROSITE" id="PS50994"/>
    </source>
</evidence>
<accession>A0A1F6G9R5</accession>
<dbReference type="PANTHER" id="PTHR46889">
    <property type="entry name" value="TRANSPOSASE INSF FOR INSERTION SEQUENCE IS3B-RELATED"/>
    <property type="match status" value="1"/>
</dbReference>
<evidence type="ECO:0000313" key="3">
    <source>
        <dbReference type="EMBL" id="OGG94849.1"/>
    </source>
</evidence>
<dbReference type="GO" id="GO:0003676">
    <property type="term" value="F:nucleic acid binding"/>
    <property type="evidence" value="ECO:0007669"/>
    <property type="project" value="InterPro"/>
</dbReference>
<dbReference type="InterPro" id="IPR036397">
    <property type="entry name" value="RNaseH_sf"/>
</dbReference>
<dbReference type="GO" id="GO:0015074">
    <property type="term" value="P:DNA integration"/>
    <property type="evidence" value="ECO:0007669"/>
    <property type="project" value="InterPro"/>
</dbReference>
<comment type="caution">
    <text evidence="3">The sequence shown here is derived from an EMBL/GenBank/DDBJ whole genome shotgun (WGS) entry which is preliminary data.</text>
</comment>
<sequence length="128" mass="14757">MERAFRRFVKPEIFNTDQGRQFTGAAFTGLLKEKKGQISMDAKGRAMDNIFVERLWRSLKYEEVYLKEYASAEDLRRSLKTYFEFYNLERPEPGSPKTKGFWGGNQSHQGRTSAEVHFGPNPIQGLAA</sequence>
<dbReference type="InterPro" id="IPR050900">
    <property type="entry name" value="Transposase_IS3/IS150/IS904"/>
</dbReference>
<dbReference type="Gene3D" id="3.30.420.10">
    <property type="entry name" value="Ribonuclease H-like superfamily/Ribonuclease H"/>
    <property type="match status" value="1"/>
</dbReference>
<dbReference type="STRING" id="1817772.A2527_12955"/>
<dbReference type="Pfam" id="PF13683">
    <property type="entry name" value="rve_3"/>
    <property type="match status" value="1"/>
</dbReference>
<evidence type="ECO:0000313" key="4">
    <source>
        <dbReference type="Proteomes" id="UP000178449"/>
    </source>
</evidence>
<protein>
    <recommendedName>
        <fullName evidence="2">Integrase catalytic domain-containing protein</fullName>
    </recommendedName>
</protein>
<evidence type="ECO:0000256" key="1">
    <source>
        <dbReference type="SAM" id="MobiDB-lite"/>
    </source>
</evidence>
<gene>
    <name evidence="3" type="ORF">A2527_12955</name>
</gene>
<dbReference type="Proteomes" id="UP000178449">
    <property type="component" value="Unassembled WGS sequence"/>
</dbReference>
<dbReference type="PROSITE" id="PS50994">
    <property type="entry name" value="INTEGRASE"/>
    <property type="match status" value="1"/>
</dbReference>
<dbReference type="PANTHER" id="PTHR46889:SF4">
    <property type="entry name" value="TRANSPOSASE INSO FOR INSERTION SEQUENCE ELEMENT IS911B-RELATED"/>
    <property type="match status" value="1"/>
</dbReference>
<dbReference type="SUPFAM" id="SSF53098">
    <property type="entry name" value="Ribonuclease H-like"/>
    <property type="match status" value="1"/>
</dbReference>
<reference evidence="3 4" key="1">
    <citation type="journal article" date="2016" name="Nat. Commun.">
        <title>Thousands of microbial genomes shed light on interconnected biogeochemical processes in an aquifer system.</title>
        <authorList>
            <person name="Anantharaman K."/>
            <person name="Brown C.T."/>
            <person name="Hug L.A."/>
            <person name="Sharon I."/>
            <person name="Castelle C.J."/>
            <person name="Probst A.J."/>
            <person name="Thomas B.C."/>
            <person name="Singh A."/>
            <person name="Wilkins M.J."/>
            <person name="Karaoz U."/>
            <person name="Brodie E.L."/>
            <person name="Williams K.H."/>
            <person name="Hubbard S.S."/>
            <person name="Banfield J.F."/>
        </authorList>
    </citation>
    <scope>NUCLEOTIDE SEQUENCE [LARGE SCALE GENOMIC DNA]</scope>
</reference>
<dbReference type="InterPro" id="IPR001584">
    <property type="entry name" value="Integrase_cat-core"/>
</dbReference>